<feature type="region of interest" description="Disordered" evidence="1">
    <location>
        <begin position="441"/>
        <end position="509"/>
    </location>
</feature>
<dbReference type="AlphaFoldDB" id="A0A5M3MRE1"/>
<sequence>MPPPPLPQLRGTDQLLRMGSEIPGQERYAHEDLYRTLAPSHRKAPIPDINSAWSEVFRLRGEIAVLNEKYQAALKENELPPLPPIKKGPDVHSNLRYEDDPDTELDLQTYRACEGTWTEGEWSKGQGNKALKDGMKGVKKQTGGQGKSRMRKDINVKCEFLTDKDGKALGGIAAEQVRLKMYSTWHTLLKFKDGVGLPATWGEMTSVYTDWFISANRRLCPVFRLCADNWKLQHLASVNYSTWRNKWAPDKAPKRSLGSADSDRPRKRAKKSTKTEDCSIDDSSGKDFSGEISSGDKSSVTITSGDISVVNDASVVVASGDISVVTDASVAISSGNISVVTNSSVVVALGDISMANESSFDVASGDVSVVNNASVVVASGDISVANDSLGNKPPGDEGSIDVNMTTNEDQDQEDIPLISPLMDMIAKATLLSAPSTKFSTKIKGEKRTTRKTTAENKASKSLSQAAAIATDESQTNANTNEPSVTQTVEGENTTQATATQASQDATGSRKARKLLVIPATVTAKWECAREWIKVSADNVYEADFKAHWKSESAKTDRLAYWLDAMKNAKEKKLKEVRGV</sequence>
<dbReference type="EMBL" id="JH711577">
    <property type="protein sequence ID" value="EIW81722.1"/>
    <property type="molecule type" value="Genomic_DNA"/>
</dbReference>
<dbReference type="GeneID" id="19208994"/>
<accession>A0A5M3MRE1</accession>
<dbReference type="KEGG" id="cput:CONPUDRAFT_72129"/>
<reference evidence="3" key="1">
    <citation type="journal article" date="2012" name="Science">
        <title>The Paleozoic origin of enzymatic lignin decomposition reconstructed from 31 fungal genomes.</title>
        <authorList>
            <person name="Floudas D."/>
            <person name="Binder M."/>
            <person name="Riley R."/>
            <person name="Barry K."/>
            <person name="Blanchette R.A."/>
            <person name="Henrissat B."/>
            <person name="Martinez A.T."/>
            <person name="Otillar R."/>
            <person name="Spatafora J.W."/>
            <person name="Yadav J.S."/>
            <person name="Aerts A."/>
            <person name="Benoit I."/>
            <person name="Boyd A."/>
            <person name="Carlson A."/>
            <person name="Copeland A."/>
            <person name="Coutinho P.M."/>
            <person name="de Vries R.P."/>
            <person name="Ferreira P."/>
            <person name="Findley K."/>
            <person name="Foster B."/>
            <person name="Gaskell J."/>
            <person name="Glotzer D."/>
            <person name="Gorecki P."/>
            <person name="Heitman J."/>
            <person name="Hesse C."/>
            <person name="Hori C."/>
            <person name="Igarashi K."/>
            <person name="Jurgens J.A."/>
            <person name="Kallen N."/>
            <person name="Kersten P."/>
            <person name="Kohler A."/>
            <person name="Kuees U."/>
            <person name="Kumar T.K.A."/>
            <person name="Kuo A."/>
            <person name="LaButti K."/>
            <person name="Larrondo L.F."/>
            <person name="Lindquist E."/>
            <person name="Ling A."/>
            <person name="Lombard V."/>
            <person name="Lucas S."/>
            <person name="Lundell T."/>
            <person name="Martin R."/>
            <person name="McLaughlin D.J."/>
            <person name="Morgenstern I."/>
            <person name="Morin E."/>
            <person name="Murat C."/>
            <person name="Nagy L.G."/>
            <person name="Nolan M."/>
            <person name="Ohm R.A."/>
            <person name="Patyshakuliyeva A."/>
            <person name="Rokas A."/>
            <person name="Ruiz-Duenas F.J."/>
            <person name="Sabat G."/>
            <person name="Salamov A."/>
            <person name="Samejima M."/>
            <person name="Schmutz J."/>
            <person name="Slot J.C."/>
            <person name="St John F."/>
            <person name="Stenlid J."/>
            <person name="Sun H."/>
            <person name="Sun S."/>
            <person name="Syed K."/>
            <person name="Tsang A."/>
            <person name="Wiebenga A."/>
            <person name="Young D."/>
            <person name="Pisabarro A."/>
            <person name="Eastwood D.C."/>
            <person name="Martin F."/>
            <person name="Cullen D."/>
            <person name="Grigoriev I.V."/>
            <person name="Hibbett D.S."/>
        </authorList>
    </citation>
    <scope>NUCLEOTIDE SEQUENCE [LARGE SCALE GENOMIC DNA]</scope>
    <source>
        <strain evidence="3">RWD-64-598 SS2</strain>
    </source>
</reference>
<dbReference type="Proteomes" id="UP000053558">
    <property type="component" value="Unassembled WGS sequence"/>
</dbReference>
<protein>
    <submittedName>
        <fullName evidence="2">Uncharacterized protein</fullName>
    </submittedName>
</protein>
<comment type="caution">
    <text evidence="2">The sequence shown here is derived from an EMBL/GenBank/DDBJ whole genome shotgun (WGS) entry which is preliminary data.</text>
</comment>
<feature type="region of interest" description="Disordered" evidence="1">
    <location>
        <begin position="250"/>
        <end position="299"/>
    </location>
</feature>
<feature type="compositionally biased region" description="Basic and acidic residues" evidence="1">
    <location>
        <begin position="273"/>
        <end position="289"/>
    </location>
</feature>
<feature type="compositionally biased region" description="Basic and acidic residues" evidence="1">
    <location>
        <begin position="442"/>
        <end position="458"/>
    </location>
</feature>
<feature type="compositionally biased region" description="Low complexity" evidence="1">
    <location>
        <begin position="493"/>
        <end position="506"/>
    </location>
</feature>
<keyword evidence="3" id="KW-1185">Reference proteome</keyword>
<evidence type="ECO:0000313" key="2">
    <source>
        <dbReference type="EMBL" id="EIW81722.1"/>
    </source>
</evidence>
<evidence type="ECO:0000256" key="1">
    <source>
        <dbReference type="SAM" id="MobiDB-lite"/>
    </source>
</evidence>
<proteinExistence type="predicted"/>
<dbReference type="RefSeq" id="XP_007767457.1">
    <property type="nucleotide sequence ID" value="XM_007769267.1"/>
</dbReference>
<gene>
    <name evidence="2" type="ORF">CONPUDRAFT_72129</name>
</gene>
<evidence type="ECO:0000313" key="3">
    <source>
        <dbReference type="Proteomes" id="UP000053558"/>
    </source>
</evidence>
<organism evidence="2 3">
    <name type="scientific">Coniophora puteana (strain RWD-64-598)</name>
    <name type="common">Brown rot fungus</name>
    <dbReference type="NCBI Taxonomy" id="741705"/>
    <lineage>
        <taxon>Eukaryota</taxon>
        <taxon>Fungi</taxon>
        <taxon>Dikarya</taxon>
        <taxon>Basidiomycota</taxon>
        <taxon>Agaricomycotina</taxon>
        <taxon>Agaricomycetes</taxon>
        <taxon>Agaricomycetidae</taxon>
        <taxon>Boletales</taxon>
        <taxon>Coniophorineae</taxon>
        <taxon>Coniophoraceae</taxon>
        <taxon>Coniophora</taxon>
    </lineage>
</organism>
<name>A0A5M3MRE1_CONPW</name>
<feature type="compositionally biased region" description="Polar residues" evidence="1">
    <location>
        <begin position="471"/>
        <end position="492"/>
    </location>
</feature>
<dbReference type="OrthoDB" id="2662332at2759"/>
<feature type="region of interest" description="Disordered" evidence="1">
    <location>
        <begin position="123"/>
        <end position="148"/>
    </location>
</feature>